<dbReference type="EMBL" id="PGGS01000001">
    <property type="protein sequence ID" value="PNH13017.1"/>
    <property type="molecule type" value="Genomic_DNA"/>
</dbReference>
<name>A0A2J8AKH8_9CHLO</name>
<dbReference type="InterPro" id="IPR051481">
    <property type="entry name" value="BTB-POZ/Galectin-3-binding"/>
</dbReference>
<dbReference type="Gene3D" id="1.25.40.420">
    <property type="match status" value="1"/>
</dbReference>
<keyword evidence="3" id="KW-1185">Reference proteome</keyword>
<dbReference type="InterPro" id="IPR011333">
    <property type="entry name" value="SKP1/BTB/POZ_sf"/>
</dbReference>
<evidence type="ECO:0000313" key="2">
    <source>
        <dbReference type="EMBL" id="PNH13017.1"/>
    </source>
</evidence>
<reference evidence="2 3" key="1">
    <citation type="journal article" date="2017" name="Mol. Biol. Evol.">
        <title>The 4-celled Tetrabaena socialis nuclear genome reveals the essential components for genetic control of cell number at the origin of multicellularity in the volvocine lineage.</title>
        <authorList>
            <person name="Featherston J."/>
            <person name="Arakaki Y."/>
            <person name="Hanschen E.R."/>
            <person name="Ferris P.J."/>
            <person name="Michod R.E."/>
            <person name="Olson B.J.S.C."/>
            <person name="Nozaki H."/>
            <person name="Durand P.M."/>
        </authorList>
    </citation>
    <scope>NUCLEOTIDE SEQUENCE [LARGE SCALE GENOMIC DNA]</scope>
    <source>
        <strain evidence="2 3">NIES-571</strain>
    </source>
</reference>
<protein>
    <recommendedName>
        <fullName evidence="1">BACK domain-containing protein</fullName>
    </recommendedName>
</protein>
<dbReference type="AlphaFoldDB" id="A0A2J8AKH8"/>
<evidence type="ECO:0000259" key="1">
    <source>
        <dbReference type="Pfam" id="PF07707"/>
    </source>
</evidence>
<dbReference type="InterPro" id="IPR011705">
    <property type="entry name" value="BACK"/>
</dbReference>
<dbReference type="PANTHER" id="PTHR24410:SF23">
    <property type="entry name" value="BTB DOMAIN-CONTAINING PROTEIN-RELATED"/>
    <property type="match status" value="1"/>
</dbReference>
<dbReference type="OrthoDB" id="546755at2759"/>
<sequence>MYSGNSLLAKAIADKFGSAEGSDCAIVFYVAGRDSGEVGEDGIKDEATGTAQKARKVERAVGDPLPGHKFVLRCISEWFRAKIDRWDGAGSAGGSTGSPTASGPVELRVSLNKETDAPSARAAIGVGYTGRVQADSMREVLRIRCQGAYLQVDGCAAACDEFITARLQAENGSSSSGAGVDAQDGGPQPPVLEFFSAFKLFPADEPSFAALLASAKQALVRHFRDTLVVLNTPALKKQFLALPAVAVEALLESEDFATDAESSVLLLLAAWAEGNKRTKSTARERLCRLVRLVQLGRAYLTFVLPALAADFEAGADEDLPSAWFPISCMEAAFLASLSSAGSSEQRELREAGGSMYRSASPAYSGAARPQCVPGGGLTFDWSIGEQELQLALQALRPGQTSYLYGVFAGGVPSISASGLEWRPKIALMTGLKNAGVYLECSLPTEYDVEGSRMATTAVGVTRLHSQLTVHRWNNGVRNNAYAVIFKQGTGLFRLWGALGNPSALSLRAPPATGEAHPNPSLAAWADYLHGGKITGSFKLLPPPAV</sequence>
<evidence type="ECO:0000313" key="3">
    <source>
        <dbReference type="Proteomes" id="UP000236333"/>
    </source>
</evidence>
<dbReference type="Gene3D" id="3.30.710.10">
    <property type="entry name" value="Potassium Channel Kv1.1, Chain A"/>
    <property type="match status" value="1"/>
</dbReference>
<proteinExistence type="predicted"/>
<organism evidence="2 3">
    <name type="scientific">Tetrabaena socialis</name>
    <dbReference type="NCBI Taxonomy" id="47790"/>
    <lineage>
        <taxon>Eukaryota</taxon>
        <taxon>Viridiplantae</taxon>
        <taxon>Chlorophyta</taxon>
        <taxon>core chlorophytes</taxon>
        <taxon>Chlorophyceae</taxon>
        <taxon>CS clade</taxon>
        <taxon>Chlamydomonadales</taxon>
        <taxon>Tetrabaenaceae</taxon>
        <taxon>Tetrabaena</taxon>
    </lineage>
</organism>
<feature type="domain" description="BACK" evidence="1">
    <location>
        <begin position="234"/>
        <end position="301"/>
    </location>
</feature>
<dbReference type="PANTHER" id="PTHR24410">
    <property type="entry name" value="HL07962P-RELATED"/>
    <property type="match status" value="1"/>
</dbReference>
<comment type="caution">
    <text evidence="2">The sequence shown here is derived from an EMBL/GenBank/DDBJ whole genome shotgun (WGS) entry which is preliminary data.</text>
</comment>
<gene>
    <name evidence="2" type="ORF">TSOC_000022</name>
</gene>
<dbReference type="Pfam" id="PF07707">
    <property type="entry name" value="BACK"/>
    <property type="match status" value="1"/>
</dbReference>
<accession>A0A2J8AKH8</accession>
<dbReference type="Proteomes" id="UP000236333">
    <property type="component" value="Unassembled WGS sequence"/>
</dbReference>